<reference evidence="3 4" key="1">
    <citation type="submission" date="2024-10" db="EMBL/GenBank/DDBJ databases">
        <title>Updated reference genomes for cyclostephanoid diatoms.</title>
        <authorList>
            <person name="Roberts W.R."/>
            <person name="Alverson A.J."/>
        </authorList>
    </citation>
    <scope>NUCLEOTIDE SEQUENCE [LARGE SCALE GENOMIC DNA]</scope>
    <source>
        <strain evidence="3 4">AJA232-27</strain>
    </source>
</reference>
<evidence type="ECO:0000256" key="1">
    <source>
        <dbReference type="SAM" id="MobiDB-lite"/>
    </source>
</evidence>
<proteinExistence type="predicted"/>
<keyword evidence="2" id="KW-1133">Transmembrane helix</keyword>
<keyword evidence="4" id="KW-1185">Reference proteome</keyword>
<feature type="compositionally biased region" description="Low complexity" evidence="1">
    <location>
        <begin position="9"/>
        <end position="19"/>
    </location>
</feature>
<feature type="region of interest" description="Disordered" evidence="1">
    <location>
        <begin position="1"/>
        <end position="21"/>
    </location>
</feature>
<comment type="caution">
    <text evidence="3">The sequence shown here is derived from an EMBL/GenBank/DDBJ whole genome shotgun (WGS) entry which is preliminary data.</text>
</comment>
<organism evidence="3 4">
    <name type="scientific">Discostella pseudostelligera</name>
    <dbReference type="NCBI Taxonomy" id="259834"/>
    <lineage>
        <taxon>Eukaryota</taxon>
        <taxon>Sar</taxon>
        <taxon>Stramenopiles</taxon>
        <taxon>Ochrophyta</taxon>
        <taxon>Bacillariophyta</taxon>
        <taxon>Coscinodiscophyceae</taxon>
        <taxon>Thalassiosirophycidae</taxon>
        <taxon>Stephanodiscales</taxon>
        <taxon>Stephanodiscaceae</taxon>
        <taxon>Discostella</taxon>
    </lineage>
</organism>
<protein>
    <submittedName>
        <fullName evidence="3">Uncharacterized protein</fullName>
    </submittedName>
</protein>
<dbReference type="AlphaFoldDB" id="A0ABD3MI01"/>
<evidence type="ECO:0000313" key="3">
    <source>
        <dbReference type="EMBL" id="KAL3762359.1"/>
    </source>
</evidence>
<gene>
    <name evidence="3" type="ORF">ACHAWU_003864</name>
</gene>
<dbReference type="EMBL" id="JALLBG020000136">
    <property type="protein sequence ID" value="KAL3762359.1"/>
    <property type="molecule type" value="Genomic_DNA"/>
</dbReference>
<keyword evidence="2" id="KW-0472">Membrane</keyword>
<dbReference type="Proteomes" id="UP001530293">
    <property type="component" value="Unassembled WGS sequence"/>
</dbReference>
<feature type="transmembrane region" description="Helical" evidence="2">
    <location>
        <begin position="21"/>
        <end position="42"/>
    </location>
</feature>
<sequence>MNHDDEVDSGGCKKSSSSSPAGMSLCQILRVFFFIMFLMAYINFDQQLVTTMTTLVETTSIQQQQHRQQIIEEEQDTAIIITSSWIPSHPSTFLIDSVLNSTRRHLIGLSPSAPIFITIDPIPSTTSPHPEERVEKLEQYIIKLYQQHLTHSHVHVLPSVQHLHIGGSVMKALQLIELHYPRVQYVYSLQHDFPFSKDVDHVALRNVMETYPEKVNWIRFPKRNPYSLNPGCGSEETIWYNTTFPTSIAATETTTIEFTNITTNDTINSNTSATIIRSHPDPMQLQLIPTSAYSDNNHLARFVWYKETLASLVMLTRPPEFPLQVRANTACQEDKSMGLYIYHEVCLDHLDGRHSTDVGGR</sequence>
<keyword evidence="2" id="KW-0812">Transmembrane</keyword>
<evidence type="ECO:0000256" key="2">
    <source>
        <dbReference type="SAM" id="Phobius"/>
    </source>
</evidence>
<name>A0ABD3MI01_9STRA</name>
<accession>A0ABD3MI01</accession>
<evidence type="ECO:0000313" key="4">
    <source>
        <dbReference type="Proteomes" id="UP001530293"/>
    </source>
</evidence>